<comment type="caution">
    <text evidence="2">The sequence shown here is derived from an EMBL/GenBank/DDBJ whole genome shotgun (WGS) entry which is preliminary data.</text>
</comment>
<organism evidence="2 3">
    <name type="scientific">Acrasis kona</name>
    <dbReference type="NCBI Taxonomy" id="1008807"/>
    <lineage>
        <taxon>Eukaryota</taxon>
        <taxon>Discoba</taxon>
        <taxon>Heterolobosea</taxon>
        <taxon>Tetramitia</taxon>
        <taxon>Eutetramitia</taxon>
        <taxon>Acrasidae</taxon>
        <taxon>Acrasis</taxon>
    </lineage>
</organism>
<dbReference type="AlphaFoldDB" id="A0AAW2Z2L2"/>
<keyword evidence="3" id="KW-1185">Reference proteome</keyword>
<protein>
    <submittedName>
        <fullName evidence="2">Ferrochelatase</fullName>
    </submittedName>
</protein>
<gene>
    <name evidence="2" type="ORF">AKO1_011521</name>
</gene>
<proteinExistence type="predicted"/>
<feature type="compositionally biased region" description="Polar residues" evidence="1">
    <location>
        <begin position="25"/>
        <end position="40"/>
    </location>
</feature>
<dbReference type="Proteomes" id="UP001431209">
    <property type="component" value="Unassembled WGS sequence"/>
</dbReference>
<sequence length="104" mass="12188">MNPSHPLDCTDSELREMIQREINKQAASTPKTPLLEQTSPTPEPKNIKQHNEPSNNSKRSDLDIVFVDYSKSGEEKNPELMRPTRKYSKKDHQYDKYTSHFVWK</sequence>
<feature type="region of interest" description="Disordered" evidence="1">
    <location>
        <begin position="18"/>
        <end position="91"/>
    </location>
</feature>
<evidence type="ECO:0000256" key="1">
    <source>
        <dbReference type="SAM" id="MobiDB-lite"/>
    </source>
</evidence>
<reference evidence="2 3" key="1">
    <citation type="submission" date="2024-03" db="EMBL/GenBank/DDBJ databases">
        <title>The Acrasis kona genome and developmental transcriptomes reveal deep origins of eukaryotic multicellular pathways.</title>
        <authorList>
            <person name="Sheikh S."/>
            <person name="Fu C.-J."/>
            <person name="Brown M.W."/>
            <person name="Baldauf S.L."/>
        </authorList>
    </citation>
    <scope>NUCLEOTIDE SEQUENCE [LARGE SCALE GENOMIC DNA]</scope>
    <source>
        <strain evidence="2 3">ATCC MYA-3509</strain>
    </source>
</reference>
<name>A0AAW2Z2L2_9EUKA</name>
<evidence type="ECO:0000313" key="2">
    <source>
        <dbReference type="EMBL" id="KAL0483233.1"/>
    </source>
</evidence>
<evidence type="ECO:0000313" key="3">
    <source>
        <dbReference type="Proteomes" id="UP001431209"/>
    </source>
</evidence>
<accession>A0AAW2Z2L2</accession>
<dbReference type="EMBL" id="JAOPGA020000946">
    <property type="protein sequence ID" value="KAL0483233.1"/>
    <property type="molecule type" value="Genomic_DNA"/>
</dbReference>